<feature type="domain" description="Major facilitator superfamily (MFS) profile" evidence="13">
    <location>
        <begin position="16"/>
        <end position="412"/>
    </location>
</feature>
<accession>A0A0W1ALW0</accession>
<dbReference type="GO" id="GO:0015385">
    <property type="term" value="F:sodium:proton antiporter activity"/>
    <property type="evidence" value="ECO:0007669"/>
    <property type="project" value="TreeGrafter"/>
</dbReference>
<sequence length="412" mass="45450">MSEPLIPITRRQAVLFAVFLVFYEFLTYIANDMIMPGMINVVKSFNAPETMVATSLTVYILGGASLQIILGPLSDSYGRRPMMLLGSSLFLVFTLFIACSNSMEQFLLARFFQGMGLCFIGVIGYATIQEIFEEMDAVRLIAIMANAAILAPLLGPLIGAVIIHFATWRLIFIMIAGLAVLALWGLWRFMPEPIGQLKKDGQIIVKANFSAKAMFANYKALLTNPKFCFSALATGFVGIPCISWIAISPILLIAESKLSVIDYALWQLPVFGATILGNWFLHKLTYKYKLEQIICLGSILILAGLVLTALLPYLYGNHYQLILPGVILYFFALSILNAPLNRYCLFVTSVSKGTASAVVSLSVMIIGALGIEVANVFYKLHNNLHLALYWNCVAVITLLLIGLTFLVKRKVN</sequence>
<dbReference type="Gene3D" id="1.20.1720.10">
    <property type="entry name" value="Multidrug resistance protein D"/>
    <property type="match status" value="1"/>
</dbReference>
<evidence type="ECO:0000256" key="12">
    <source>
        <dbReference type="SAM" id="Phobius"/>
    </source>
</evidence>
<dbReference type="InterPro" id="IPR020846">
    <property type="entry name" value="MFS_dom"/>
</dbReference>
<comment type="caution">
    <text evidence="14">The sequence shown here is derived from an EMBL/GenBank/DDBJ whole genome shotgun (WGS) entry which is preliminary data.</text>
</comment>
<keyword evidence="3" id="KW-0813">Transport</keyword>
<evidence type="ECO:0000256" key="9">
    <source>
        <dbReference type="ARBA" id="ARBA00023251"/>
    </source>
</evidence>
<feature type="transmembrane region" description="Helical" evidence="12">
    <location>
        <begin position="353"/>
        <end position="374"/>
    </location>
</feature>
<gene>
    <name evidence="14" type="primary">cmr</name>
    <name evidence="14" type="ORF">Lwal_0771</name>
</gene>
<organism evidence="14 15">
    <name type="scientific">Legionella waltersii</name>
    <dbReference type="NCBI Taxonomy" id="66969"/>
    <lineage>
        <taxon>Bacteria</taxon>
        <taxon>Pseudomonadati</taxon>
        <taxon>Pseudomonadota</taxon>
        <taxon>Gammaproteobacteria</taxon>
        <taxon>Legionellales</taxon>
        <taxon>Legionellaceae</taxon>
        <taxon>Legionella</taxon>
    </lineage>
</organism>
<keyword evidence="15" id="KW-1185">Reference proteome</keyword>
<proteinExistence type="inferred from homology"/>
<dbReference type="PROSITE" id="PS00216">
    <property type="entry name" value="SUGAR_TRANSPORT_1"/>
    <property type="match status" value="1"/>
</dbReference>
<feature type="transmembrane region" description="Helical" evidence="12">
    <location>
        <begin position="386"/>
        <end position="407"/>
    </location>
</feature>
<evidence type="ECO:0000256" key="4">
    <source>
        <dbReference type="ARBA" id="ARBA00022475"/>
    </source>
</evidence>
<reference evidence="14 15" key="1">
    <citation type="submission" date="2015-11" db="EMBL/GenBank/DDBJ databases">
        <title>Genomic analysis of 38 Legionella species identifies large and diverse effector repertoires.</title>
        <authorList>
            <person name="Burstein D."/>
            <person name="Amaro F."/>
            <person name="Zusman T."/>
            <person name="Lifshitz Z."/>
            <person name="Cohen O."/>
            <person name="Gilbert J.A."/>
            <person name="Pupko T."/>
            <person name="Shuman H.A."/>
            <person name="Segal G."/>
        </authorList>
    </citation>
    <scope>NUCLEOTIDE SEQUENCE [LARGE SCALE GENOMIC DNA]</scope>
    <source>
        <strain evidence="14 15">ATCC 51914</strain>
    </source>
</reference>
<keyword evidence="8 12" id="KW-0472">Membrane</keyword>
<dbReference type="SUPFAM" id="SSF103473">
    <property type="entry name" value="MFS general substrate transporter"/>
    <property type="match status" value="1"/>
</dbReference>
<protein>
    <recommendedName>
        <fullName evidence="11">Multidrug transporter MdfA</fullName>
    </recommendedName>
</protein>
<feature type="transmembrane region" description="Helical" evidence="12">
    <location>
        <begin position="263"/>
        <end position="281"/>
    </location>
</feature>
<feature type="transmembrane region" description="Helical" evidence="12">
    <location>
        <begin position="227"/>
        <end position="251"/>
    </location>
</feature>
<evidence type="ECO:0000256" key="5">
    <source>
        <dbReference type="ARBA" id="ARBA00022519"/>
    </source>
</evidence>
<dbReference type="STRING" id="66969.Lwal_0771"/>
<evidence type="ECO:0000313" key="14">
    <source>
        <dbReference type="EMBL" id="KTD82294.1"/>
    </source>
</evidence>
<dbReference type="Pfam" id="PF07690">
    <property type="entry name" value="MFS_1"/>
    <property type="match status" value="1"/>
</dbReference>
<evidence type="ECO:0000256" key="10">
    <source>
        <dbReference type="ARBA" id="ARBA00038406"/>
    </source>
</evidence>
<feature type="transmembrane region" description="Helical" evidence="12">
    <location>
        <begin position="12"/>
        <end position="30"/>
    </location>
</feature>
<feature type="transmembrane region" description="Helical" evidence="12">
    <location>
        <begin position="50"/>
        <end position="70"/>
    </location>
</feature>
<evidence type="ECO:0000256" key="1">
    <source>
        <dbReference type="ARBA" id="ARBA00004429"/>
    </source>
</evidence>
<dbReference type="GO" id="GO:1990961">
    <property type="term" value="P:xenobiotic detoxification by transmembrane export across the plasma membrane"/>
    <property type="evidence" value="ECO:0007669"/>
    <property type="project" value="TreeGrafter"/>
</dbReference>
<feature type="transmembrane region" description="Helical" evidence="12">
    <location>
        <begin position="321"/>
        <end position="341"/>
    </location>
</feature>
<evidence type="ECO:0000313" key="15">
    <source>
        <dbReference type="Proteomes" id="UP000054729"/>
    </source>
</evidence>
<dbReference type="Proteomes" id="UP000054729">
    <property type="component" value="Unassembled WGS sequence"/>
</dbReference>
<feature type="transmembrane region" description="Helical" evidence="12">
    <location>
        <begin position="109"/>
        <end position="128"/>
    </location>
</feature>
<evidence type="ECO:0000256" key="3">
    <source>
        <dbReference type="ARBA" id="ARBA00022448"/>
    </source>
</evidence>
<dbReference type="OrthoDB" id="9814303at2"/>
<evidence type="ECO:0000256" key="11">
    <source>
        <dbReference type="ARBA" id="ARBA00040126"/>
    </source>
</evidence>
<name>A0A0W1ALW0_9GAMM</name>
<dbReference type="PATRIC" id="fig|66969.6.peg.842"/>
<keyword evidence="7 12" id="KW-1133">Transmembrane helix</keyword>
<dbReference type="InterPro" id="IPR011701">
    <property type="entry name" value="MFS"/>
</dbReference>
<feature type="transmembrane region" description="Helical" evidence="12">
    <location>
        <begin position="82"/>
        <end position="103"/>
    </location>
</feature>
<comment type="subcellular location">
    <subcellularLocation>
        <location evidence="1">Cell inner membrane</location>
        <topology evidence="1">Multi-pass membrane protein</topology>
    </subcellularLocation>
</comment>
<keyword evidence="9" id="KW-0046">Antibiotic resistance</keyword>
<feature type="transmembrane region" description="Helical" evidence="12">
    <location>
        <begin position="170"/>
        <end position="189"/>
    </location>
</feature>
<dbReference type="PANTHER" id="PTHR23502">
    <property type="entry name" value="MAJOR FACILITATOR SUPERFAMILY"/>
    <property type="match status" value="1"/>
</dbReference>
<evidence type="ECO:0000256" key="6">
    <source>
        <dbReference type="ARBA" id="ARBA00022692"/>
    </source>
</evidence>
<dbReference type="InterPro" id="IPR005829">
    <property type="entry name" value="Sugar_transporter_CS"/>
</dbReference>
<feature type="transmembrane region" description="Helical" evidence="12">
    <location>
        <begin position="140"/>
        <end position="164"/>
    </location>
</feature>
<keyword evidence="6 12" id="KW-0812">Transmembrane</keyword>
<evidence type="ECO:0000256" key="8">
    <source>
        <dbReference type="ARBA" id="ARBA00023136"/>
    </source>
</evidence>
<dbReference type="PANTHER" id="PTHR23502:SF43">
    <property type="entry name" value="MULTIDRUG TRANSPORTER MDFA"/>
    <property type="match status" value="1"/>
</dbReference>
<keyword evidence="5" id="KW-0997">Cell inner membrane</keyword>
<dbReference type="GO" id="GO:0046677">
    <property type="term" value="P:response to antibiotic"/>
    <property type="evidence" value="ECO:0007669"/>
    <property type="project" value="UniProtKB-KW"/>
</dbReference>
<dbReference type="RefSeq" id="WP_058479592.1">
    <property type="nucleotide sequence ID" value="NZ_CAAAIQ010000006.1"/>
</dbReference>
<dbReference type="AlphaFoldDB" id="A0A0W1ALW0"/>
<comment type="similarity">
    <text evidence="10">Belongs to the major facilitator superfamily. MdfA family.</text>
</comment>
<feature type="transmembrane region" description="Helical" evidence="12">
    <location>
        <begin position="293"/>
        <end position="315"/>
    </location>
</feature>
<dbReference type="GO" id="GO:0005886">
    <property type="term" value="C:plasma membrane"/>
    <property type="evidence" value="ECO:0007669"/>
    <property type="project" value="UniProtKB-SubCell"/>
</dbReference>
<evidence type="ECO:0000256" key="7">
    <source>
        <dbReference type="ARBA" id="ARBA00022989"/>
    </source>
</evidence>
<evidence type="ECO:0000259" key="13">
    <source>
        <dbReference type="PROSITE" id="PS50850"/>
    </source>
</evidence>
<comment type="subunit">
    <text evidence="2">Monomer.</text>
</comment>
<dbReference type="EMBL" id="LNZB01000015">
    <property type="protein sequence ID" value="KTD82294.1"/>
    <property type="molecule type" value="Genomic_DNA"/>
</dbReference>
<dbReference type="InterPro" id="IPR036259">
    <property type="entry name" value="MFS_trans_sf"/>
</dbReference>
<keyword evidence="4" id="KW-1003">Cell membrane</keyword>
<dbReference type="PROSITE" id="PS50850">
    <property type="entry name" value="MFS"/>
    <property type="match status" value="1"/>
</dbReference>
<evidence type="ECO:0000256" key="2">
    <source>
        <dbReference type="ARBA" id="ARBA00011245"/>
    </source>
</evidence>